<dbReference type="Proteomes" id="UP000266673">
    <property type="component" value="Unassembled WGS sequence"/>
</dbReference>
<dbReference type="Gene3D" id="2.40.70.10">
    <property type="entry name" value="Acid Proteases"/>
    <property type="match status" value="1"/>
</dbReference>
<dbReference type="EMBL" id="QKWP01001598">
    <property type="protein sequence ID" value="RIB07794.1"/>
    <property type="molecule type" value="Genomic_DNA"/>
</dbReference>
<dbReference type="AlphaFoldDB" id="A0A397UC71"/>
<evidence type="ECO:0000313" key="2">
    <source>
        <dbReference type="Proteomes" id="UP000266673"/>
    </source>
</evidence>
<protein>
    <recommendedName>
        <fullName evidence="3">Peptidase A1 domain-containing protein</fullName>
    </recommendedName>
</protein>
<sequence length="101" mass="11060">MNNLGSVEKDKCKVFVYPEGAVKGSIQNQIVGLALSSSSEDVGNRGSVAFGGIDSEYIVENNESNIVYQPLFQLSPTNDQFMFNVTNIYTNNMPINISSLF</sequence>
<evidence type="ECO:0000313" key="1">
    <source>
        <dbReference type="EMBL" id="RIB07794.1"/>
    </source>
</evidence>
<accession>A0A397UC71</accession>
<reference evidence="1 2" key="1">
    <citation type="submission" date="2018-06" db="EMBL/GenBank/DDBJ databases">
        <title>Comparative genomics reveals the genomic features of Rhizophagus irregularis, R. cerebriforme, R. diaphanum and Gigaspora rosea, and their symbiotic lifestyle signature.</title>
        <authorList>
            <person name="Morin E."/>
            <person name="San Clemente H."/>
            <person name="Chen E.C.H."/>
            <person name="De La Providencia I."/>
            <person name="Hainaut M."/>
            <person name="Kuo A."/>
            <person name="Kohler A."/>
            <person name="Murat C."/>
            <person name="Tang N."/>
            <person name="Roy S."/>
            <person name="Loubradou J."/>
            <person name="Henrissat B."/>
            <person name="Grigoriev I.V."/>
            <person name="Corradi N."/>
            <person name="Roux C."/>
            <person name="Martin F.M."/>
        </authorList>
    </citation>
    <scope>NUCLEOTIDE SEQUENCE [LARGE SCALE GENOMIC DNA]</scope>
    <source>
        <strain evidence="1 2">DAOM 194757</strain>
    </source>
</reference>
<proteinExistence type="predicted"/>
<dbReference type="SUPFAM" id="SSF50630">
    <property type="entry name" value="Acid proteases"/>
    <property type="match status" value="1"/>
</dbReference>
<evidence type="ECO:0008006" key="3">
    <source>
        <dbReference type="Google" id="ProtNLM"/>
    </source>
</evidence>
<comment type="caution">
    <text evidence="1">The sequence shown here is derived from an EMBL/GenBank/DDBJ whole genome shotgun (WGS) entry which is preliminary data.</text>
</comment>
<keyword evidence="2" id="KW-1185">Reference proteome</keyword>
<name>A0A397UC71_9GLOM</name>
<dbReference type="InterPro" id="IPR021109">
    <property type="entry name" value="Peptidase_aspartic_dom_sf"/>
</dbReference>
<dbReference type="OrthoDB" id="2262907at2759"/>
<gene>
    <name evidence="1" type="ORF">C2G38_2213348</name>
</gene>
<organism evidence="1 2">
    <name type="scientific">Gigaspora rosea</name>
    <dbReference type="NCBI Taxonomy" id="44941"/>
    <lineage>
        <taxon>Eukaryota</taxon>
        <taxon>Fungi</taxon>
        <taxon>Fungi incertae sedis</taxon>
        <taxon>Mucoromycota</taxon>
        <taxon>Glomeromycotina</taxon>
        <taxon>Glomeromycetes</taxon>
        <taxon>Diversisporales</taxon>
        <taxon>Gigasporaceae</taxon>
        <taxon>Gigaspora</taxon>
    </lineage>
</organism>